<organism evidence="2">
    <name type="scientific">marine metagenome</name>
    <dbReference type="NCBI Taxonomy" id="408172"/>
    <lineage>
        <taxon>unclassified sequences</taxon>
        <taxon>metagenomes</taxon>
        <taxon>ecological metagenomes</taxon>
    </lineage>
</organism>
<feature type="domain" description="DUF374" evidence="1">
    <location>
        <begin position="69"/>
        <end position="137"/>
    </location>
</feature>
<dbReference type="EMBL" id="UINC01004780">
    <property type="protein sequence ID" value="SVA16797.1"/>
    <property type="molecule type" value="Genomic_DNA"/>
</dbReference>
<protein>
    <recommendedName>
        <fullName evidence="1">DUF374 domain-containing protein</fullName>
    </recommendedName>
</protein>
<gene>
    <name evidence="2" type="ORF">METZ01_LOCUS69651</name>
</gene>
<evidence type="ECO:0000259" key="1">
    <source>
        <dbReference type="Pfam" id="PF04028"/>
    </source>
</evidence>
<dbReference type="AlphaFoldDB" id="A0A381TPQ5"/>
<proteinExistence type="predicted"/>
<evidence type="ECO:0000313" key="2">
    <source>
        <dbReference type="EMBL" id="SVA16797.1"/>
    </source>
</evidence>
<dbReference type="Pfam" id="PF04028">
    <property type="entry name" value="DUF374"/>
    <property type="match status" value="1"/>
</dbReference>
<dbReference type="InterPro" id="IPR007172">
    <property type="entry name" value="DUF374"/>
</dbReference>
<dbReference type="CDD" id="cd07983">
    <property type="entry name" value="LPLAT_DUF374-like"/>
    <property type="match status" value="1"/>
</dbReference>
<reference evidence="2" key="1">
    <citation type="submission" date="2018-05" db="EMBL/GenBank/DDBJ databases">
        <authorList>
            <person name="Lanie J.A."/>
            <person name="Ng W.-L."/>
            <person name="Kazmierczak K.M."/>
            <person name="Andrzejewski T.M."/>
            <person name="Davidsen T.M."/>
            <person name="Wayne K.J."/>
            <person name="Tettelin H."/>
            <person name="Glass J.I."/>
            <person name="Rusch D."/>
            <person name="Podicherti R."/>
            <person name="Tsui H.-C.T."/>
            <person name="Winkler M.E."/>
        </authorList>
    </citation>
    <scope>NUCLEOTIDE SEQUENCE</scope>
</reference>
<name>A0A381TPQ5_9ZZZZ</name>
<sequence>MEGSPTHRLTSWQRAKAAGIAALAYPLIALLGVTLRWRVSGIEHLDEIRKSGRQPVMAFWHGRILSATYYFRRRGIVVITSENFDGEWIARIIERFGYGTARGSTSHGGQRALLSLKRALVKGKPVGFTVDGPRGPAGSAQLGAVWLAGATGNPLLPFHLEADRYWMAGSWDRTQIPKPFSRVALAVGPSIDVPQNADEHTLETKRSELERALHGLTDTTDQLLEAS</sequence>
<accession>A0A381TPQ5</accession>